<sequence>MTNSKVNERITPTQEKSKGIAIKEDTVTSKEKLERVNTSPSPIHSAQESEWAKAKVVLNAATRCSRETELIR</sequence>
<comment type="caution">
    <text evidence="2">The sequence shown here is derived from an EMBL/GenBank/DDBJ whole genome shotgun (WGS) entry which is preliminary data.</text>
</comment>
<accession>A0A9J5ZCI6</accession>
<keyword evidence="3" id="KW-1185">Reference proteome</keyword>
<feature type="compositionally biased region" description="Polar residues" evidence="1">
    <location>
        <begin position="36"/>
        <end position="48"/>
    </location>
</feature>
<proteinExistence type="predicted"/>
<evidence type="ECO:0000313" key="2">
    <source>
        <dbReference type="EMBL" id="KAG5609576.1"/>
    </source>
</evidence>
<evidence type="ECO:0000256" key="1">
    <source>
        <dbReference type="SAM" id="MobiDB-lite"/>
    </source>
</evidence>
<dbReference type="Proteomes" id="UP000824120">
    <property type="component" value="Chromosome 4"/>
</dbReference>
<evidence type="ECO:0000313" key="3">
    <source>
        <dbReference type="Proteomes" id="UP000824120"/>
    </source>
</evidence>
<dbReference type="AlphaFoldDB" id="A0A9J5ZCI6"/>
<name>A0A9J5ZCI6_SOLCO</name>
<feature type="non-terminal residue" evidence="2">
    <location>
        <position position="1"/>
    </location>
</feature>
<organism evidence="2 3">
    <name type="scientific">Solanum commersonii</name>
    <name type="common">Commerson's wild potato</name>
    <name type="synonym">Commerson's nightshade</name>
    <dbReference type="NCBI Taxonomy" id="4109"/>
    <lineage>
        <taxon>Eukaryota</taxon>
        <taxon>Viridiplantae</taxon>
        <taxon>Streptophyta</taxon>
        <taxon>Embryophyta</taxon>
        <taxon>Tracheophyta</taxon>
        <taxon>Spermatophyta</taxon>
        <taxon>Magnoliopsida</taxon>
        <taxon>eudicotyledons</taxon>
        <taxon>Gunneridae</taxon>
        <taxon>Pentapetalae</taxon>
        <taxon>asterids</taxon>
        <taxon>lamiids</taxon>
        <taxon>Solanales</taxon>
        <taxon>Solanaceae</taxon>
        <taxon>Solanoideae</taxon>
        <taxon>Solaneae</taxon>
        <taxon>Solanum</taxon>
    </lineage>
</organism>
<gene>
    <name evidence="2" type="ORF">H5410_020857</name>
</gene>
<dbReference type="EMBL" id="JACXVP010000004">
    <property type="protein sequence ID" value="KAG5609576.1"/>
    <property type="molecule type" value="Genomic_DNA"/>
</dbReference>
<feature type="compositionally biased region" description="Polar residues" evidence="1">
    <location>
        <begin position="1"/>
        <end position="14"/>
    </location>
</feature>
<feature type="compositionally biased region" description="Basic and acidic residues" evidence="1">
    <location>
        <begin position="15"/>
        <end position="35"/>
    </location>
</feature>
<feature type="region of interest" description="Disordered" evidence="1">
    <location>
        <begin position="1"/>
        <end position="48"/>
    </location>
</feature>
<protein>
    <submittedName>
        <fullName evidence="2">Uncharacterized protein</fullName>
    </submittedName>
</protein>
<reference evidence="2 3" key="1">
    <citation type="submission" date="2020-09" db="EMBL/GenBank/DDBJ databases">
        <title>De no assembly of potato wild relative species, Solanum commersonii.</title>
        <authorList>
            <person name="Cho K."/>
        </authorList>
    </citation>
    <scope>NUCLEOTIDE SEQUENCE [LARGE SCALE GENOMIC DNA]</scope>
    <source>
        <strain evidence="2">LZ3.2</strain>
        <tissue evidence="2">Leaf</tissue>
    </source>
</reference>